<dbReference type="Gene3D" id="3.20.20.100">
    <property type="entry name" value="NADP-dependent oxidoreductase domain"/>
    <property type="match status" value="1"/>
</dbReference>
<proteinExistence type="predicted"/>
<dbReference type="EMBL" id="SHKV01000001">
    <property type="protein sequence ID" value="RZU34032.1"/>
    <property type="molecule type" value="Genomic_DNA"/>
</dbReference>
<dbReference type="InterPro" id="IPR050523">
    <property type="entry name" value="AKR_Detox_Biosynth"/>
</dbReference>
<keyword evidence="4" id="KW-1185">Reference proteome</keyword>
<feature type="domain" description="NADP-dependent oxidoreductase" evidence="2">
    <location>
        <begin position="52"/>
        <end position="343"/>
    </location>
</feature>
<evidence type="ECO:0000256" key="1">
    <source>
        <dbReference type="SAM" id="MobiDB-lite"/>
    </source>
</evidence>
<accession>A0A4Q7YA39</accession>
<dbReference type="SUPFAM" id="SSF51430">
    <property type="entry name" value="NAD(P)-linked oxidoreductase"/>
    <property type="match status" value="1"/>
</dbReference>
<evidence type="ECO:0000259" key="2">
    <source>
        <dbReference type="Pfam" id="PF00248"/>
    </source>
</evidence>
<dbReference type="AlphaFoldDB" id="A0A4Q7YA39"/>
<comment type="caution">
    <text evidence="3">The sequence shown here is derived from an EMBL/GenBank/DDBJ whole genome shotgun (WGS) entry which is preliminary data.</text>
</comment>
<feature type="region of interest" description="Disordered" evidence="1">
    <location>
        <begin position="1"/>
        <end position="41"/>
    </location>
</feature>
<dbReference type="PANTHER" id="PTHR43364">
    <property type="entry name" value="NADH-SPECIFIC METHYLGLYOXAL REDUCTASE-RELATED"/>
    <property type="match status" value="1"/>
</dbReference>
<dbReference type="Pfam" id="PF00248">
    <property type="entry name" value="Aldo_ket_red"/>
    <property type="match status" value="1"/>
</dbReference>
<protein>
    <submittedName>
        <fullName evidence="3">Aryl-alcohol dehydrogenase-like predicted oxidoreductase</fullName>
    </submittedName>
</protein>
<name>A0A4Q7YA39_9ACTN</name>
<dbReference type="Proteomes" id="UP000292507">
    <property type="component" value="Unassembled WGS sequence"/>
</dbReference>
<evidence type="ECO:0000313" key="4">
    <source>
        <dbReference type="Proteomes" id="UP000292507"/>
    </source>
</evidence>
<dbReference type="PANTHER" id="PTHR43364:SF6">
    <property type="entry name" value="OXIDOREDUCTASE-RELATED"/>
    <property type="match status" value="1"/>
</dbReference>
<dbReference type="InterPro" id="IPR023210">
    <property type="entry name" value="NADP_OxRdtase_dom"/>
</dbReference>
<dbReference type="GO" id="GO:0005829">
    <property type="term" value="C:cytosol"/>
    <property type="evidence" value="ECO:0007669"/>
    <property type="project" value="TreeGrafter"/>
</dbReference>
<organism evidence="3 4">
    <name type="scientific">Blastococcus saxobsidens</name>
    <dbReference type="NCBI Taxonomy" id="138336"/>
    <lineage>
        <taxon>Bacteria</taxon>
        <taxon>Bacillati</taxon>
        <taxon>Actinomycetota</taxon>
        <taxon>Actinomycetes</taxon>
        <taxon>Geodermatophilales</taxon>
        <taxon>Geodermatophilaceae</taxon>
        <taxon>Blastococcus</taxon>
    </lineage>
</organism>
<evidence type="ECO:0000313" key="3">
    <source>
        <dbReference type="EMBL" id="RZU34032.1"/>
    </source>
</evidence>
<dbReference type="InterPro" id="IPR036812">
    <property type="entry name" value="NAD(P)_OxRdtase_dom_sf"/>
</dbReference>
<reference evidence="3 4" key="1">
    <citation type="submission" date="2019-02" db="EMBL/GenBank/DDBJ databases">
        <title>Sequencing the genomes of 1000 actinobacteria strains.</title>
        <authorList>
            <person name="Klenk H.-P."/>
        </authorList>
    </citation>
    <scope>NUCLEOTIDE SEQUENCE [LARGE SCALE GENOMIC DNA]</scope>
    <source>
        <strain evidence="3 4">DSM 44509</strain>
    </source>
</reference>
<gene>
    <name evidence="3" type="ORF">BKA19_3781</name>
</gene>
<sequence length="345" mass="36564">MSPGDLASGGCPGSRAGPRRSHPSHVAQGAPGRPSVGGMPLIPRTDLTVSDLCLGGNVFGWTADEATSYAVLDRYLDATPSTVAPFVDTAEMYGEGTSERILGAWMADRGVRDRIVVATKASPGRKEHPLSAGEIRSAAERSLRNLRTDVIDLYYAHYDDATTPLEETLTAFDELVQAGKVRHVAASNYSAARLTEALATAERAGTTGYVALQTHYNLMERPAFEAELRDVVTAAGMGVLPYFALAKGYLTGKYRAGEQIDSPRAKGAAAYGGERGDRVLAALGQVADEHGVPMAAVALRWLADQPTVVAPIASGRTVEQLADLLPMQDLELTAAQRQLLTEAGE</sequence>